<dbReference type="Gene3D" id="3.40.190.150">
    <property type="entry name" value="Bordetella uptake gene, domain 1"/>
    <property type="match status" value="1"/>
</dbReference>
<comment type="similarity">
    <text evidence="1">Belongs to the UPF0065 (bug) family.</text>
</comment>
<dbReference type="AlphaFoldDB" id="A0A9X8D6K7"/>
<dbReference type="SUPFAM" id="SSF53850">
    <property type="entry name" value="Periplasmic binding protein-like II"/>
    <property type="match status" value="1"/>
</dbReference>
<evidence type="ECO:0000256" key="2">
    <source>
        <dbReference type="SAM" id="MobiDB-lite"/>
    </source>
</evidence>
<dbReference type="PANTHER" id="PTHR42928:SF5">
    <property type="entry name" value="BLR1237 PROTEIN"/>
    <property type="match status" value="1"/>
</dbReference>
<accession>A0A9X8D6K7</accession>
<dbReference type="OrthoDB" id="8904021at2"/>
<name>A0A9X8D6K7_9BURK</name>
<dbReference type="CDD" id="cd07012">
    <property type="entry name" value="PBP2_Bug_TTT"/>
    <property type="match status" value="1"/>
</dbReference>
<dbReference type="Pfam" id="PF03401">
    <property type="entry name" value="TctC"/>
    <property type="match status" value="1"/>
</dbReference>
<gene>
    <name evidence="3" type="ORF">D3H34_09315</name>
</gene>
<evidence type="ECO:0000256" key="1">
    <source>
        <dbReference type="ARBA" id="ARBA00006987"/>
    </source>
</evidence>
<dbReference type="Proteomes" id="UP000265619">
    <property type="component" value="Unassembled WGS sequence"/>
</dbReference>
<dbReference type="InterPro" id="IPR042100">
    <property type="entry name" value="Bug_dom1"/>
</dbReference>
<organism evidence="3 4">
    <name type="scientific">Acidovorax cavernicola</name>
    <dbReference type="NCBI Taxonomy" id="1675792"/>
    <lineage>
        <taxon>Bacteria</taxon>
        <taxon>Pseudomonadati</taxon>
        <taxon>Pseudomonadota</taxon>
        <taxon>Betaproteobacteria</taxon>
        <taxon>Burkholderiales</taxon>
        <taxon>Comamonadaceae</taxon>
        <taxon>Acidovorax</taxon>
    </lineage>
</organism>
<feature type="region of interest" description="Disordered" evidence="2">
    <location>
        <begin position="30"/>
        <end position="56"/>
    </location>
</feature>
<keyword evidence="4" id="KW-1185">Reference proteome</keyword>
<dbReference type="InterPro" id="IPR005064">
    <property type="entry name" value="BUG"/>
</dbReference>
<protein>
    <submittedName>
        <fullName evidence="3">Tripartite tricarboxylate transporter substrate binding protein</fullName>
    </submittedName>
</protein>
<comment type="caution">
    <text evidence="3">The sequence shown here is derived from an EMBL/GenBank/DDBJ whole genome shotgun (WGS) entry which is preliminary data.</text>
</comment>
<dbReference type="Gene3D" id="3.40.190.10">
    <property type="entry name" value="Periplasmic binding protein-like II"/>
    <property type="match status" value="1"/>
</dbReference>
<dbReference type="EMBL" id="QXMN01000008">
    <property type="protein sequence ID" value="RIX82067.1"/>
    <property type="molecule type" value="Genomic_DNA"/>
</dbReference>
<reference evidence="3 4" key="1">
    <citation type="submission" date="2018-09" db="EMBL/GenBank/DDBJ databases">
        <title>Acidovorax cavernicola nov. sp. isolated from Gruta de las Maravillas (Aracena, Spain).</title>
        <authorList>
            <person name="Jurado V."/>
            <person name="Gutierrez-Patricio S."/>
            <person name="Gonzalez-Pimentel J.L."/>
            <person name="Miller A.Z."/>
            <person name="Laiz L."/>
            <person name="Saiz-Jimenez C."/>
        </authorList>
    </citation>
    <scope>NUCLEOTIDE SEQUENCE [LARGE SCALE GENOMIC DNA]</scope>
    <source>
        <strain evidence="3 4">1011MAR4D40.2</strain>
    </source>
</reference>
<proteinExistence type="inferred from homology"/>
<evidence type="ECO:0000313" key="4">
    <source>
        <dbReference type="Proteomes" id="UP000265619"/>
    </source>
</evidence>
<sequence>MIGHPLQEFPIRHRVAIQRLDQQRMQHRLGFNRTHQGPRCSGPRPPLTAQAAATEKERTQGPETFWFTYIVYIFVMLKFATKPHNSALELFNSDLEFADPALCMRRTSRPLGGAVKLRSAAVLLASALASTGSWAVDAYPLRPITLVVPFAIGSGTDLLARVLAADLSRSLATPVVVDNKPGANGAVGTRLVAAAQADGYTLLFGSATTNATNLHFHVGSLGYDEASFVMVAGVSSGSLALYVPHASPWKTVHDLLESARREGPRNLTCGSGNSVTQVACEVLKSATGVDAVTANYKSNLQSLNDVVGGQLSYAFSDPAAALALTSSQRIRAIAIAGPARNASMPGVPTFKEQGFPNIELRAWNGIFAPSGTPKEVVERLNTAVNQWLDSPEANRLFRQMGGEGNKLTVAEAAAFAHAEATRWGDYIRKANLNPK</sequence>
<dbReference type="PANTHER" id="PTHR42928">
    <property type="entry name" value="TRICARBOXYLATE-BINDING PROTEIN"/>
    <property type="match status" value="1"/>
</dbReference>
<evidence type="ECO:0000313" key="3">
    <source>
        <dbReference type="EMBL" id="RIX82067.1"/>
    </source>
</evidence>